<dbReference type="SUPFAM" id="SSF57850">
    <property type="entry name" value="RING/U-box"/>
    <property type="match status" value="1"/>
</dbReference>
<dbReference type="Gene3D" id="3.90.70.10">
    <property type="entry name" value="Cysteine proteinases"/>
    <property type="match status" value="2"/>
</dbReference>
<reference evidence="4" key="1">
    <citation type="submission" date="2015-04" db="UniProtKB">
        <authorList>
            <consortium name="EnsemblPlants"/>
        </authorList>
    </citation>
    <scope>IDENTIFICATION</scope>
</reference>
<dbReference type="Gramene" id="OMERI02G01410.4">
    <property type="protein sequence ID" value="OMERI02G01410.4"/>
    <property type="gene ID" value="OMERI02G01410"/>
</dbReference>
<evidence type="ECO:0000256" key="1">
    <source>
        <dbReference type="ARBA" id="ARBA00009085"/>
    </source>
</evidence>
<feature type="region of interest" description="Disordered" evidence="2">
    <location>
        <begin position="163"/>
        <end position="231"/>
    </location>
</feature>
<feature type="compositionally biased region" description="Polar residues" evidence="2">
    <location>
        <begin position="257"/>
        <end position="270"/>
    </location>
</feature>
<proteinExistence type="inferred from homology"/>
<sequence length="1332" mass="146101">MVAGFMKLLMRRIPKTYMLDSADSNPLDQIAQSKDDVHCPLQSPIRKENVLITSDRELERTKSAILDSIKPEDSIEAKMDTLSGEVTTEDKGKDRNCDVVYDEADDINSLASIEELLGLHFKEMVEKRCENCSNVAQKASPISGKDGEQTVACTNVNRTVDGDQAEQSERKTCQSEQSSDLVRLDGECSSSSRQPHVADAQHQEMPMEDITTKGDISGMSRGEKESSSFNIVNQKPESLECAQEDVPDCHLGEKPVNLSSGQCQNANTQDQGRRKQVNLHQVEENQYDQQDRNEGAIKTSLISKLPPVLVIQLKRNTGPIKVRRHVSFKEILDVGLFLHPSSEDKDNSSYRLVGVVEHLGPSMNAGHYVAYVRPSPPQQINGSSSWFWASDTDIREVSLEEVLKSCAPGVMEEEKSAMETGKGMSPQNAVAPESGCGDTAPPDEVSSPEQKAAAAASTSNTEGRVCPHFGPFQDGVLKFISELRSYSYDCAPRCDHYLCENKVEKSSILVCIDCDLHFCIGDGTMNKPQGHARWHADLEQHCVGALLGEPETLYCFICERLLDLDVSNMQRGDFSCGKEEIDRIESDVSSSKNAVACHHHSFDTEDIFIIKDFVESEKGDPMCDIETCLTTGEHHMMVCSECKGYFCIEPATKAKPQGHIREHALLQEHWVAVWHNDLYVGYCFECEDSLVIGGEEGKEGLAVNAEAGSHASGSSDGHGCVIRGISNQGNTCLNALLWCLLVLGKLRASMFGPNAPLGVLGTILRGLFVDANSVRHAPGPLNRALLLACVRRFDSWLIGTSIHDSHELLCCFRNRLNEEDKIIRPPNKQQGAPSSVAPTVIDSIFGGELSVTTSCKRCSFKSYSRDVFYDLSVPLPPKGAPSNSVASPPQNERPISQRKICVLSEGGDSQIPASELEDTVMVKTSDPLEVDSNKLEQIVQSKDAVHCPLQSPTMKENTWIASVSDVEKTDTAVLDNVFSGLKVSTEAKMVISSAEINSENKGKARSLDIVNDEAEDINSLVSIEECLKLHIESEMIEWTCENCSKVAQKASTISGKDGEQMMASTNVNRTVYGDQAEQSDRKTCQSELSSDLIRLSVECSSSSSQPHGSGVQNHDMPAVDIKTSGDTSGMSSVEKDSSSCSIANKKPECLGGAQEDASSCRLTEKQANLLSVQCQNISIEDQERGNQANLGHNANQLEENQYDQQDRNEGAILTCLISKLPPVLVIQLNRSLGPLKVSGHVSFKEILDVEPFMDPSSEDKFSSRYRLVGVIENRGLSIDIGQCVAYVRANNQQQGSGSSSWYCATNDDIKEISFEEVLKCEAYLLFYERMGC</sequence>
<dbReference type="eggNOG" id="KOG1873">
    <property type="taxonomic scope" value="Eukaryota"/>
</dbReference>
<dbReference type="SUPFAM" id="SSF54001">
    <property type="entry name" value="Cysteine proteinases"/>
    <property type="match status" value="2"/>
</dbReference>
<feature type="domain" description="USP" evidence="3">
    <location>
        <begin position="1"/>
        <end position="415"/>
    </location>
</feature>
<accession>A0A0E0CE89</accession>
<dbReference type="InterPro" id="IPR018200">
    <property type="entry name" value="USP_CS"/>
</dbReference>
<evidence type="ECO:0000313" key="5">
    <source>
        <dbReference type="Proteomes" id="UP000008021"/>
    </source>
</evidence>
<dbReference type="GO" id="GO:0004843">
    <property type="term" value="F:cysteine-type deubiquitinase activity"/>
    <property type="evidence" value="ECO:0007669"/>
    <property type="project" value="InterPro"/>
</dbReference>
<feature type="region of interest" description="Disordered" evidence="2">
    <location>
        <begin position="1099"/>
        <end position="1145"/>
    </location>
</feature>
<dbReference type="GO" id="GO:0005634">
    <property type="term" value="C:nucleus"/>
    <property type="evidence" value="ECO:0007669"/>
    <property type="project" value="TreeGrafter"/>
</dbReference>
<dbReference type="Proteomes" id="UP000008021">
    <property type="component" value="Chromosome 2"/>
</dbReference>
<protein>
    <recommendedName>
        <fullName evidence="3">USP domain-containing protein</fullName>
    </recommendedName>
</protein>
<evidence type="ECO:0000259" key="3">
    <source>
        <dbReference type="PROSITE" id="PS50235"/>
    </source>
</evidence>
<keyword evidence="5" id="KW-1185">Reference proteome</keyword>
<dbReference type="InterPro" id="IPR050164">
    <property type="entry name" value="Peptidase_C19"/>
</dbReference>
<dbReference type="PROSITE" id="PS00973">
    <property type="entry name" value="USP_2"/>
    <property type="match status" value="1"/>
</dbReference>
<dbReference type="GO" id="GO:0005829">
    <property type="term" value="C:cytosol"/>
    <property type="evidence" value="ECO:0007669"/>
    <property type="project" value="TreeGrafter"/>
</dbReference>
<dbReference type="PANTHER" id="PTHR24006">
    <property type="entry name" value="UBIQUITIN CARBOXYL-TERMINAL HYDROLASE"/>
    <property type="match status" value="1"/>
</dbReference>
<dbReference type="PANTHER" id="PTHR24006:SF807">
    <property type="entry name" value="OS08G0527100 PROTEIN"/>
    <property type="match status" value="1"/>
</dbReference>
<feature type="region of interest" description="Disordered" evidence="2">
    <location>
        <begin position="253"/>
        <end position="276"/>
    </location>
</feature>
<dbReference type="PROSITE" id="PS50235">
    <property type="entry name" value="USP_3"/>
    <property type="match status" value="2"/>
</dbReference>
<comment type="similarity">
    <text evidence="1">Belongs to the peptidase C19 family.</text>
</comment>
<dbReference type="InterPro" id="IPR038765">
    <property type="entry name" value="Papain-like_cys_pep_sf"/>
</dbReference>
<name>A0A0E0CE89_9ORYZ</name>
<dbReference type="InterPro" id="IPR028889">
    <property type="entry name" value="USP"/>
</dbReference>
<feature type="domain" description="USP" evidence="3">
    <location>
        <begin position="723"/>
        <end position="1330"/>
    </location>
</feature>
<dbReference type="EnsemblPlants" id="OMERI02G01410.4">
    <property type="protein sequence ID" value="OMERI02G01410.4"/>
    <property type="gene ID" value="OMERI02G01410"/>
</dbReference>
<reference evidence="4" key="2">
    <citation type="submission" date="2018-05" db="EMBL/GenBank/DDBJ databases">
        <title>OmerRS3 (Oryza meridionalis Reference Sequence Version 3).</title>
        <authorList>
            <person name="Zhang J."/>
            <person name="Kudrna D."/>
            <person name="Lee S."/>
            <person name="Talag J."/>
            <person name="Welchert J."/>
            <person name="Wing R.A."/>
        </authorList>
    </citation>
    <scope>NUCLEOTIDE SEQUENCE [LARGE SCALE GENOMIC DNA]</scope>
    <source>
        <strain evidence="4">cv. OR44</strain>
    </source>
</reference>
<dbReference type="Pfam" id="PF00443">
    <property type="entry name" value="UCH"/>
    <property type="match status" value="2"/>
</dbReference>
<dbReference type="GO" id="GO:0016579">
    <property type="term" value="P:protein deubiquitination"/>
    <property type="evidence" value="ECO:0007669"/>
    <property type="project" value="InterPro"/>
</dbReference>
<organism evidence="4">
    <name type="scientific">Oryza meridionalis</name>
    <dbReference type="NCBI Taxonomy" id="40149"/>
    <lineage>
        <taxon>Eukaryota</taxon>
        <taxon>Viridiplantae</taxon>
        <taxon>Streptophyta</taxon>
        <taxon>Embryophyta</taxon>
        <taxon>Tracheophyta</taxon>
        <taxon>Spermatophyta</taxon>
        <taxon>Magnoliopsida</taxon>
        <taxon>Liliopsida</taxon>
        <taxon>Poales</taxon>
        <taxon>Poaceae</taxon>
        <taxon>BOP clade</taxon>
        <taxon>Oryzoideae</taxon>
        <taxon>Oryzeae</taxon>
        <taxon>Oryzinae</taxon>
        <taxon>Oryza</taxon>
    </lineage>
</organism>
<feature type="region of interest" description="Disordered" evidence="2">
    <location>
        <begin position="413"/>
        <end position="462"/>
    </location>
</feature>
<dbReference type="CDD" id="cd02667">
    <property type="entry name" value="Peptidase_C19K"/>
    <property type="match status" value="1"/>
</dbReference>
<dbReference type="InterPro" id="IPR001394">
    <property type="entry name" value="Peptidase_C19_UCH"/>
</dbReference>
<dbReference type="STRING" id="40149.A0A0E0CE89"/>
<evidence type="ECO:0000256" key="2">
    <source>
        <dbReference type="SAM" id="MobiDB-lite"/>
    </source>
</evidence>
<evidence type="ECO:0000313" key="4">
    <source>
        <dbReference type="EnsemblPlants" id="OMERI02G01410.4"/>
    </source>
</evidence>